<accession>A0A0R2HNP1</accession>
<name>A0A0R2HNP1_CARDV</name>
<dbReference type="EMBL" id="JQBS01000035">
    <property type="protein sequence ID" value="KRN54497.1"/>
    <property type="molecule type" value="Genomic_DNA"/>
</dbReference>
<feature type="transmembrane region" description="Helical" evidence="1">
    <location>
        <begin position="224"/>
        <end position="246"/>
    </location>
</feature>
<evidence type="ECO:0000313" key="2">
    <source>
        <dbReference type="EMBL" id="KRN54497.1"/>
    </source>
</evidence>
<gene>
    <name evidence="2" type="ORF">IV74_GL002080</name>
</gene>
<dbReference type="PATRIC" id="fig|1449336.4.peg.2117"/>
<dbReference type="PANTHER" id="PTHR33802">
    <property type="entry name" value="SI:CH211-161H7.5-RELATED"/>
    <property type="match status" value="1"/>
</dbReference>
<organism evidence="2 3">
    <name type="scientific">Carnobacterium divergens DSM 20623</name>
    <dbReference type="NCBI Taxonomy" id="1449336"/>
    <lineage>
        <taxon>Bacteria</taxon>
        <taxon>Bacillati</taxon>
        <taxon>Bacillota</taxon>
        <taxon>Bacilli</taxon>
        <taxon>Lactobacillales</taxon>
        <taxon>Carnobacteriaceae</taxon>
        <taxon>Carnobacterium</taxon>
    </lineage>
</organism>
<dbReference type="AlphaFoldDB" id="A0A0R2HNP1"/>
<keyword evidence="1" id="KW-0812">Transmembrane</keyword>
<feature type="transmembrane region" description="Helical" evidence="1">
    <location>
        <begin position="175"/>
        <end position="195"/>
    </location>
</feature>
<proteinExistence type="predicted"/>
<protein>
    <recommendedName>
        <fullName evidence="4">Tryptophan-rich sensory protein</fullName>
    </recommendedName>
</protein>
<dbReference type="Gene3D" id="1.20.1260.100">
    <property type="entry name" value="TspO/MBR protein"/>
    <property type="match status" value="1"/>
</dbReference>
<feature type="transmembrane region" description="Helical" evidence="1">
    <location>
        <begin position="89"/>
        <end position="108"/>
    </location>
</feature>
<keyword evidence="1" id="KW-0472">Membrane</keyword>
<feature type="transmembrane region" description="Helical" evidence="1">
    <location>
        <begin position="114"/>
        <end position="131"/>
    </location>
</feature>
<dbReference type="Proteomes" id="UP000051658">
    <property type="component" value="Unassembled WGS sequence"/>
</dbReference>
<reference evidence="2 3" key="1">
    <citation type="journal article" date="2015" name="Genome Announc.">
        <title>Expanding the biotechnology potential of lactobacilli through comparative genomics of 213 strains and associated genera.</title>
        <authorList>
            <person name="Sun Z."/>
            <person name="Harris H.M."/>
            <person name="McCann A."/>
            <person name="Guo C."/>
            <person name="Argimon S."/>
            <person name="Zhang W."/>
            <person name="Yang X."/>
            <person name="Jeffery I.B."/>
            <person name="Cooney J.C."/>
            <person name="Kagawa T.F."/>
            <person name="Liu W."/>
            <person name="Song Y."/>
            <person name="Salvetti E."/>
            <person name="Wrobel A."/>
            <person name="Rasinkangas P."/>
            <person name="Parkhill J."/>
            <person name="Rea M.C."/>
            <person name="O'Sullivan O."/>
            <person name="Ritari J."/>
            <person name="Douillard F.P."/>
            <person name="Paul Ross R."/>
            <person name="Yang R."/>
            <person name="Briner A.E."/>
            <person name="Felis G.E."/>
            <person name="de Vos W.M."/>
            <person name="Barrangou R."/>
            <person name="Klaenhammer T.R."/>
            <person name="Caufield P.W."/>
            <person name="Cui Y."/>
            <person name="Zhang H."/>
            <person name="O'Toole P.W."/>
        </authorList>
    </citation>
    <scope>NUCLEOTIDE SEQUENCE [LARGE SCALE GENOMIC DNA]</scope>
    <source>
        <strain evidence="2 3">DSM 20623</strain>
    </source>
</reference>
<sequence>MCDYKKIGGIKMRLTRITKMYLAFGVTLLLNALATIIPINGLTTGEISNQFTVYFTPAGYVFSIWGIIYLALFLWLLSFSLKRQVLTTNLYWGFLISSLANSLWILFWQYRFPGVSILVIILLLVSLLWLYRSQLETGSSWIYLLPISIYLGWVSVATLANMSYWLVAIVGIHPFFQGIVTLIFLSLTVVIGFGALHYLRNWAIVGVYLWALYGIFIHNLAINWFIAIVALALTILLAVVTIGYMIEALKKRPKESSKKEKRVL</sequence>
<dbReference type="eggNOG" id="COG1030">
    <property type="taxonomic scope" value="Bacteria"/>
</dbReference>
<feature type="transmembrane region" description="Helical" evidence="1">
    <location>
        <begin position="202"/>
        <end position="218"/>
    </location>
</feature>
<keyword evidence="1" id="KW-1133">Transmembrane helix</keyword>
<dbReference type="PANTHER" id="PTHR33802:SF1">
    <property type="entry name" value="XK-RELATED PROTEIN"/>
    <property type="match status" value="1"/>
</dbReference>
<feature type="transmembrane region" description="Helical" evidence="1">
    <location>
        <begin position="59"/>
        <end position="77"/>
    </location>
</feature>
<comment type="caution">
    <text evidence="2">The sequence shown here is derived from an EMBL/GenBank/DDBJ whole genome shotgun (WGS) entry which is preliminary data.</text>
</comment>
<dbReference type="InterPro" id="IPR038330">
    <property type="entry name" value="TspO/MBR-related_sf"/>
</dbReference>
<feature type="transmembrane region" description="Helical" evidence="1">
    <location>
        <begin position="21"/>
        <end position="39"/>
    </location>
</feature>
<feature type="transmembrane region" description="Helical" evidence="1">
    <location>
        <begin position="143"/>
        <end position="169"/>
    </location>
</feature>
<evidence type="ECO:0008006" key="4">
    <source>
        <dbReference type="Google" id="ProtNLM"/>
    </source>
</evidence>
<evidence type="ECO:0000256" key="1">
    <source>
        <dbReference type="SAM" id="Phobius"/>
    </source>
</evidence>
<evidence type="ECO:0000313" key="3">
    <source>
        <dbReference type="Proteomes" id="UP000051658"/>
    </source>
</evidence>
<keyword evidence="3" id="KW-1185">Reference proteome</keyword>